<dbReference type="InterPro" id="IPR036388">
    <property type="entry name" value="WH-like_DNA-bd_sf"/>
</dbReference>
<evidence type="ECO:0000256" key="3">
    <source>
        <dbReference type="PROSITE-ProRule" id="PRU00169"/>
    </source>
</evidence>
<dbReference type="Gene3D" id="6.10.250.690">
    <property type="match status" value="1"/>
</dbReference>
<dbReference type="GO" id="GO:0006355">
    <property type="term" value="P:regulation of DNA-templated transcription"/>
    <property type="evidence" value="ECO:0007669"/>
    <property type="project" value="InterPro"/>
</dbReference>
<evidence type="ECO:0000313" key="8">
    <source>
        <dbReference type="EMBL" id="MBD2296505.1"/>
    </source>
</evidence>
<dbReference type="InterPro" id="IPR001867">
    <property type="entry name" value="OmpR/PhoB-type_DNA-bd"/>
</dbReference>
<comment type="caution">
    <text evidence="8">The sequence shown here is derived from an EMBL/GenBank/DDBJ whole genome shotgun (WGS) entry which is preliminary data.</text>
</comment>
<gene>
    <name evidence="8" type="ORF">H6G06_24260</name>
</gene>
<dbReference type="AlphaFoldDB" id="A0A926WL01"/>
<dbReference type="Gene3D" id="3.40.50.2300">
    <property type="match status" value="3"/>
</dbReference>
<dbReference type="RefSeq" id="WP_190564624.1">
    <property type="nucleotide sequence ID" value="NZ_JACJQU010000024.1"/>
</dbReference>
<dbReference type="GO" id="GO:0005829">
    <property type="term" value="C:cytosol"/>
    <property type="evidence" value="ECO:0007669"/>
    <property type="project" value="TreeGrafter"/>
</dbReference>
<feature type="modified residue" description="4-aspartylphosphate" evidence="3">
    <location>
        <position position="51"/>
    </location>
</feature>
<dbReference type="Gene3D" id="1.20.120.160">
    <property type="entry name" value="HPT domain"/>
    <property type="match status" value="1"/>
</dbReference>
<dbReference type="InterPro" id="IPR016032">
    <property type="entry name" value="Sig_transdc_resp-reg_C-effctor"/>
</dbReference>
<feature type="domain" description="HPt" evidence="6">
    <location>
        <begin position="251"/>
        <end position="354"/>
    </location>
</feature>
<dbReference type="PROSITE" id="PS50894">
    <property type="entry name" value="HPT"/>
    <property type="match status" value="1"/>
</dbReference>
<dbReference type="SMART" id="SM00448">
    <property type="entry name" value="REC"/>
    <property type="match status" value="3"/>
</dbReference>
<name>A0A926WL01_9NOST</name>
<dbReference type="PROSITE" id="PS50110">
    <property type="entry name" value="RESPONSE_REGULATORY"/>
    <property type="match status" value="3"/>
</dbReference>
<feature type="DNA-binding region" description="OmpR/PhoB-type" evidence="4">
    <location>
        <begin position="124"/>
        <end position="222"/>
    </location>
</feature>
<keyword evidence="1 4" id="KW-0238">DNA-binding</keyword>
<dbReference type="GO" id="GO:0032993">
    <property type="term" value="C:protein-DNA complex"/>
    <property type="evidence" value="ECO:0007669"/>
    <property type="project" value="TreeGrafter"/>
</dbReference>
<dbReference type="PANTHER" id="PTHR48111">
    <property type="entry name" value="REGULATOR OF RPOS"/>
    <property type="match status" value="1"/>
</dbReference>
<feature type="domain" description="Response regulatory" evidence="5">
    <location>
        <begin position="2"/>
        <end position="116"/>
    </location>
</feature>
<dbReference type="InterPro" id="IPR036641">
    <property type="entry name" value="HPT_dom_sf"/>
</dbReference>
<evidence type="ECO:0000256" key="1">
    <source>
        <dbReference type="ARBA" id="ARBA00023125"/>
    </source>
</evidence>
<dbReference type="CDD" id="cd00156">
    <property type="entry name" value="REC"/>
    <property type="match status" value="2"/>
</dbReference>
<keyword evidence="3" id="KW-0597">Phosphoprotein</keyword>
<reference evidence="9" key="1">
    <citation type="journal article" date="2020" name="ISME J.">
        <title>Comparative genomics reveals insights into cyanobacterial evolution and habitat adaptation.</title>
        <authorList>
            <person name="Chen M.Y."/>
            <person name="Teng W.K."/>
            <person name="Zhao L."/>
            <person name="Hu C.X."/>
            <person name="Zhou Y.K."/>
            <person name="Han B.P."/>
            <person name="Song L.R."/>
            <person name="Shu W.S."/>
        </authorList>
    </citation>
    <scope>NUCLEOTIDE SEQUENCE [LARGE SCALE GENOMIC DNA]</scope>
    <source>
        <strain evidence="9">FACHB-251</strain>
    </source>
</reference>
<dbReference type="GO" id="GO:0000156">
    <property type="term" value="F:phosphorelay response regulator activity"/>
    <property type="evidence" value="ECO:0007669"/>
    <property type="project" value="TreeGrafter"/>
</dbReference>
<feature type="modified residue" description="Phosphohistidine" evidence="2">
    <location>
        <position position="295"/>
    </location>
</feature>
<dbReference type="SUPFAM" id="SSF52172">
    <property type="entry name" value="CheY-like"/>
    <property type="match status" value="3"/>
</dbReference>
<dbReference type="PANTHER" id="PTHR48111:SF15">
    <property type="entry name" value="OMPR SUBFAMILY"/>
    <property type="match status" value="1"/>
</dbReference>
<dbReference type="Pfam" id="PF01627">
    <property type="entry name" value="Hpt"/>
    <property type="match status" value="1"/>
</dbReference>
<dbReference type="CDD" id="cd17624">
    <property type="entry name" value="REC_OmpR_PmrA-like"/>
    <property type="match status" value="1"/>
</dbReference>
<dbReference type="Pfam" id="PF00486">
    <property type="entry name" value="Trans_reg_C"/>
    <property type="match status" value="1"/>
</dbReference>
<feature type="domain" description="Response regulatory" evidence="5">
    <location>
        <begin position="502"/>
        <end position="618"/>
    </location>
</feature>
<evidence type="ECO:0000259" key="6">
    <source>
        <dbReference type="PROSITE" id="PS50894"/>
    </source>
</evidence>
<dbReference type="Gene3D" id="1.10.10.10">
    <property type="entry name" value="Winged helix-like DNA-binding domain superfamily/Winged helix DNA-binding domain"/>
    <property type="match status" value="1"/>
</dbReference>
<dbReference type="InterPro" id="IPR011006">
    <property type="entry name" value="CheY-like_superfamily"/>
</dbReference>
<evidence type="ECO:0000259" key="5">
    <source>
        <dbReference type="PROSITE" id="PS50110"/>
    </source>
</evidence>
<organism evidence="8 9">
    <name type="scientific">Anabaena sphaerica FACHB-251</name>
    <dbReference type="NCBI Taxonomy" id="2692883"/>
    <lineage>
        <taxon>Bacteria</taxon>
        <taxon>Bacillati</taxon>
        <taxon>Cyanobacteriota</taxon>
        <taxon>Cyanophyceae</taxon>
        <taxon>Nostocales</taxon>
        <taxon>Nostocaceae</taxon>
        <taxon>Anabaena</taxon>
    </lineage>
</organism>
<protein>
    <submittedName>
        <fullName evidence="8">Response regulator</fullName>
    </submittedName>
</protein>
<feature type="domain" description="Response regulatory" evidence="5">
    <location>
        <begin position="367"/>
        <end position="492"/>
    </location>
</feature>
<dbReference type="CDD" id="cd00383">
    <property type="entry name" value="trans_reg_C"/>
    <property type="match status" value="1"/>
</dbReference>
<sequence length="621" mass="70707">MKILLVEDDNITRETIANFLTSHEYQVSLATDGEMALELQEQCEYDLVILDVLLPKLDGISICKQWRHQGCQTPILLITVKNQVTERIIGLEAGADDYLTKPFDLEELLARIHALLRRSKSFTPQEINWDGIHFDSASGRVYSGNQSIHLTPKEYCLLELFLLNPKRIFSRQAILDRLWDFAEIPGEGTVSTHIKSLRQKLKAVGAEDPIETVYGLGYRLKTLSDSEQFSPPTQFNTSGVQTHTEEKVQIMTSRVWNKFQNHYVEETNKLSQITTTLSTTQPDIELKNQAEQMAHKLAGSLGSLGFMNISQQARELEILLQQTVLNPDDIQQARELSKGIQQEVSKVSTVLEPATQANAEFIAYSPLLLIVDEDLMLAEQIRIQVMSSTRQVNMNQWKWRVEIATDINVARKMITQTPPDVILLDLNISGRGEDGRTLMQELSTHTPKIPVVAFTAKDTLTDRVDFTRWGGCFFVNKNLPISTALQALNALIKPLFQNYQYRVLIVDNNQRLFHQLSNLLTNYKIEVIICDNAQYFLQLLNNNQPNLVILNQQIAGFSGIDLCRVVRTDPQWHNLPVIFISTNSNPEIIFQAYAAGADDYFSKSMNKNEIATRIWQRLQRC</sequence>
<feature type="domain" description="OmpR/PhoB-type" evidence="7">
    <location>
        <begin position="124"/>
        <end position="222"/>
    </location>
</feature>
<dbReference type="SUPFAM" id="SSF46894">
    <property type="entry name" value="C-terminal effector domain of the bipartite response regulators"/>
    <property type="match status" value="1"/>
</dbReference>
<keyword evidence="9" id="KW-1185">Reference proteome</keyword>
<evidence type="ECO:0000256" key="2">
    <source>
        <dbReference type="PROSITE-ProRule" id="PRU00110"/>
    </source>
</evidence>
<dbReference type="Pfam" id="PF00072">
    <property type="entry name" value="Response_reg"/>
    <property type="match status" value="3"/>
</dbReference>
<dbReference type="Proteomes" id="UP000662185">
    <property type="component" value="Unassembled WGS sequence"/>
</dbReference>
<feature type="modified residue" description="4-aspartylphosphate" evidence="3">
    <location>
        <position position="425"/>
    </location>
</feature>
<dbReference type="PROSITE" id="PS51755">
    <property type="entry name" value="OMPR_PHOB"/>
    <property type="match status" value="1"/>
</dbReference>
<dbReference type="SMART" id="SM00862">
    <property type="entry name" value="Trans_reg_C"/>
    <property type="match status" value="1"/>
</dbReference>
<evidence type="ECO:0000256" key="4">
    <source>
        <dbReference type="PROSITE-ProRule" id="PRU01091"/>
    </source>
</evidence>
<dbReference type="InterPro" id="IPR001789">
    <property type="entry name" value="Sig_transdc_resp-reg_receiver"/>
</dbReference>
<dbReference type="GO" id="GO:0000976">
    <property type="term" value="F:transcription cis-regulatory region binding"/>
    <property type="evidence" value="ECO:0007669"/>
    <property type="project" value="TreeGrafter"/>
</dbReference>
<dbReference type="InterPro" id="IPR039420">
    <property type="entry name" value="WalR-like"/>
</dbReference>
<evidence type="ECO:0000313" key="9">
    <source>
        <dbReference type="Proteomes" id="UP000662185"/>
    </source>
</evidence>
<proteinExistence type="predicted"/>
<dbReference type="EMBL" id="JACJQU010000024">
    <property type="protein sequence ID" value="MBD2296505.1"/>
    <property type="molecule type" value="Genomic_DNA"/>
</dbReference>
<dbReference type="InterPro" id="IPR008207">
    <property type="entry name" value="Sig_transdc_His_kin_Hpt_dom"/>
</dbReference>
<dbReference type="SUPFAM" id="SSF47226">
    <property type="entry name" value="Histidine-containing phosphotransfer domain, HPT domain"/>
    <property type="match status" value="1"/>
</dbReference>
<accession>A0A926WL01</accession>
<comment type="caution">
    <text evidence="3">Lacks conserved residue(s) required for the propagation of feature annotation.</text>
</comment>
<evidence type="ECO:0000259" key="7">
    <source>
        <dbReference type="PROSITE" id="PS51755"/>
    </source>
</evidence>